<gene>
    <name evidence="3" type="ORF">D5R81_01290</name>
</gene>
<dbReference type="Gene3D" id="1.25.40.20">
    <property type="entry name" value="Ankyrin repeat-containing domain"/>
    <property type="match status" value="1"/>
</dbReference>
<protein>
    <submittedName>
        <fullName evidence="3">Ankyrin repeat domain-containing protein</fullName>
    </submittedName>
</protein>
<dbReference type="PROSITE" id="PS50297">
    <property type="entry name" value="ANK_REP_REGION"/>
    <property type="match status" value="1"/>
</dbReference>
<feature type="region of interest" description="Disordered" evidence="2">
    <location>
        <begin position="1"/>
        <end position="24"/>
    </location>
</feature>
<evidence type="ECO:0000313" key="3">
    <source>
        <dbReference type="EMBL" id="RJY19368.1"/>
    </source>
</evidence>
<reference evidence="3 4" key="1">
    <citation type="submission" date="2018-09" db="EMBL/GenBank/DDBJ databases">
        <title>Phylogeny of the Shewanellaceae, and recommendation for two new genera, Pseudoshewanella and Parashewanella.</title>
        <authorList>
            <person name="Wang G."/>
        </authorList>
    </citation>
    <scope>NUCLEOTIDE SEQUENCE [LARGE SCALE GENOMIC DNA]</scope>
    <source>
        <strain evidence="3 4">KCTC 22492</strain>
    </source>
</reference>
<dbReference type="RefSeq" id="WP_121851852.1">
    <property type="nucleotide sequence ID" value="NZ_CP037952.1"/>
</dbReference>
<dbReference type="SUPFAM" id="SSF48403">
    <property type="entry name" value="Ankyrin repeat"/>
    <property type="match status" value="1"/>
</dbReference>
<name>A0A3A6UBI0_9GAMM</name>
<organism evidence="3 4">
    <name type="scientific">Parashewanella spongiae</name>
    <dbReference type="NCBI Taxonomy" id="342950"/>
    <lineage>
        <taxon>Bacteria</taxon>
        <taxon>Pseudomonadati</taxon>
        <taxon>Pseudomonadota</taxon>
        <taxon>Gammaproteobacteria</taxon>
        <taxon>Alteromonadales</taxon>
        <taxon>Shewanellaceae</taxon>
        <taxon>Parashewanella</taxon>
    </lineage>
</organism>
<proteinExistence type="predicted"/>
<evidence type="ECO:0000313" key="4">
    <source>
        <dbReference type="Proteomes" id="UP000273022"/>
    </source>
</evidence>
<dbReference type="InterPro" id="IPR036770">
    <property type="entry name" value="Ankyrin_rpt-contain_sf"/>
</dbReference>
<comment type="caution">
    <text evidence="3">The sequence shown here is derived from an EMBL/GenBank/DDBJ whole genome shotgun (WGS) entry which is preliminary data.</text>
</comment>
<dbReference type="PROSITE" id="PS50088">
    <property type="entry name" value="ANK_REPEAT"/>
    <property type="match status" value="1"/>
</dbReference>
<keyword evidence="4" id="KW-1185">Reference proteome</keyword>
<dbReference type="InterPro" id="IPR002110">
    <property type="entry name" value="Ankyrin_rpt"/>
</dbReference>
<sequence length="537" mass="60349">MSISEGASLRPQFGGLQRASQRKNQYDRLEPLPQNAEKETVFFARDGVKIGKRFQVLSPAGSINRTGRFHSPLGNQHQQQHHLHKAAPPQEQSTIPFRRDWTHQSLPASRRLAVLKMESTDGGIHRTGSFNSPLRNQHQNHQLKAEPPQDQLTIPVLRDGTHQHPSMDGHLIPQTADSIITTTKPEKKGILRVKTNEQVDRYTYQQILPRFKTKSNKTVHWPDQQQEKPRPLSSSFSEDQLNKLGVEKENKTSDFVQQNDKPIKDEVVEVDNPVESTDELLLEDVKQLVIEQLHYAIDDKSKETVKKLIEQVKGNTQVSVIEGLKDGMTPLQRACETDLVEVAALLVTYGAEVNTCNKVAMPIALAYQAMNTEMCAGLIVAGSKLPPAISAYDILQLIINADDADALESMLNATTLPAESIYNLDSMSDYVKLLKAALRDEKLECAAVLISFGVEYQQSFPNVPLAFAAEHNCLGLAYELCWQGEVFTSAESCVYIKLMKLAIEVQDRDYIEAFEQQLVKSSSLKKWNSIRRKSLYN</sequence>
<dbReference type="AlphaFoldDB" id="A0A3A6UBI0"/>
<evidence type="ECO:0000256" key="1">
    <source>
        <dbReference type="PROSITE-ProRule" id="PRU00023"/>
    </source>
</evidence>
<feature type="compositionally biased region" description="Polar residues" evidence="2">
    <location>
        <begin position="128"/>
        <end position="142"/>
    </location>
</feature>
<dbReference type="SMART" id="SM00248">
    <property type="entry name" value="ANK"/>
    <property type="match status" value="2"/>
</dbReference>
<dbReference type="Proteomes" id="UP000273022">
    <property type="component" value="Unassembled WGS sequence"/>
</dbReference>
<feature type="region of interest" description="Disordered" evidence="2">
    <location>
        <begin position="65"/>
        <end position="91"/>
    </location>
</feature>
<feature type="repeat" description="ANK" evidence="1">
    <location>
        <begin position="326"/>
        <end position="358"/>
    </location>
</feature>
<dbReference type="Pfam" id="PF12796">
    <property type="entry name" value="Ank_2"/>
    <property type="match status" value="1"/>
</dbReference>
<feature type="region of interest" description="Disordered" evidence="2">
    <location>
        <begin position="128"/>
        <end position="147"/>
    </location>
</feature>
<keyword evidence="1" id="KW-0040">ANK repeat</keyword>
<accession>A0A3A6UBI0</accession>
<evidence type="ECO:0000256" key="2">
    <source>
        <dbReference type="SAM" id="MobiDB-lite"/>
    </source>
</evidence>
<dbReference type="OrthoDB" id="8688621at2"/>
<dbReference type="EMBL" id="QYYH01000004">
    <property type="protein sequence ID" value="RJY19368.1"/>
    <property type="molecule type" value="Genomic_DNA"/>
</dbReference>
<feature type="region of interest" description="Disordered" evidence="2">
    <location>
        <begin position="215"/>
        <end position="236"/>
    </location>
</feature>